<evidence type="ECO:0000313" key="2">
    <source>
        <dbReference type="Proteomes" id="UP000790377"/>
    </source>
</evidence>
<sequence length="335" mass="37468">MAIIPPALFAEYLWLRKCFVASGRGVMFYDYLLTLEDEVQYMWNAPWNIVKITFLLSRYANILGNAIIGLEEFEIIGHGAPSFCTPFRTFSTLFTIFSVESIHILVIMRAWAIWGCRRVDAFRLGAAYALYWVSLIVILNLGLGKKPYDQGQDVYISGICTGYSPDYLWISYTATFFLDTGMFIVTMRSLYSHSRAQRHLYPSHLLGSLYRDAIAFFIAGIFQDTVALLTFLAFPDDPRNMLPKAFSSPLLSVTGQRLVLNLRGLKTSTFSSADLSGEVARQLDRLAALDAPEQDGGNREYHDVPACAEAIKLGDCEGAGEIELKDIEAEGPTRG</sequence>
<gene>
    <name evidence="1" type="ORF">BJ138DRAFT_1130027</name>
</gene>
<organism evidence="1 2">
    <name type="scientific">Hygrophoropsis aurantiaca</name>
    <dbReference type="NCBI Taxonomy" id="72124"/>
    <lineage>
        <taxon>Eukaryota</taxon>
        <taxon>Fungi</taxon>
        <taxon>Dikarya</taxon>
        <taxon>Basidiomycota</taxon>
        <taxon>Agaricomycotina</taxon>
        <taxon>Agaricomycetes</taxon>
        <taxon>Agaricomycetidae</taxon>
        <taxon>Boletales</taxon>
        <taxon>Coniophorineae</taxon>
        <taxon>Hygrophoropsidaceae</taxon>
        <taxon>Hygrophoropsis</taxon>
    </lineage>
</organism>
<name>A0ACB7ZYW4_9AGAM</name>
<accession>A0ACB7ZYW4</accession>
<reference evidence="1" key="1">
    <citation type="journal article" date="2021" name="New Phytol.">
        <title>Evolutionary innovations through gain and loss of genes in the ectomycorrhizal Boletales.</title>
        <authorList>
            <person name="Wu G."/>
            <person name="Miyauchi S."/>
            <person name="Morin E."/>
            <person name="Kuo A."/>
            <person name="Drula E."/>
            <person name="Varga T."/>
            <person name="Kohler A."/>
            <person name="Feng B."/>
            <person name="Cao Y."/>
            <person name="Lipzen A."/>
            <person name="Daum C."/>
            <person name="Hundley H."/>
            <person name="Pangilinan J."/>
            <person name="Johnson J."/>
            <person name="Barry K."/>
            <person name="LaButti K."/>
            <person name="Ng V."/>
            <person name="Ahrendt S."/>
            <person name="Min B."/>
            <person name="Choi I.G."/>
            <person name="Park H."/>
            <person name="Plett J.M."/>
            <person name="Magnuson J."/>
            <person name="Spatafora J.W."/>
            <person name="Nagy L.G."/>
            <person name="Henrissat B."/>
            <person name="Grigoriev I.V."/>
            <person name="Yang Z.L."/>
            <person name="Xu J."/>
            <person name="Martin F.M."/>
        </authorList>
    </citation>
    <scope>NUCLEOTIDE SEQUENCE</scope>
    <source>
        <strain evidence="1">ATCC 28755</strain>
    </source>
</reference>
<keyword evidence="2" id="KW-1185">Reference proteome</keyword>
<evidence type="ECO:0000313" key="1">
    <source>
        <dbReference type="EMBL" id="KAH7906255.1"/>
    </source>
</evidence>
<dbReference type="EMBL" id="MU268045">
    <property type="protein sequence ID" value="KAH7906255.1"/>
    <property type="molecule type" value="Genomic_DNA"/>
</dbReference>
<dbReference type="Proteomes" id="UP000790377">
    <property type="component" value="Unassembled WGS sequence"/>
</dbReference>
<proteinExistence type="predicted"/>
<protein>
    <submittedName>
        <fullName evidence="1">Uncharacterized protein</fullName>
    </submittedName>
</protein>
<comment type="caution">
    <text evidence="1">The sequence shown here is derived from an EMBL/GenBank/DDBJ whole genome shotgun (WGS) entry which is preliminary data.</text>
</comment>